<dbReference type="InterPro" id="IPR000073">
    <property type="entry name" value="AB_hydrolase_1"/>
</dbReference>
<organism evidence="3 4">
    <name type="scientific">Micromonospora yangpuensis</name>
    <dbReference type="NCBI Taxonomy" id="683228"/>
    <lineage>
        <taxon>Bacteria</taxon>
        <taxon>Bacillati</taxon>
        <taxon>Actinomycetota</taxon>
        <taxon>Actinomycetes</taxon>
        <taxon>Micromonosporales</taxon>
        <taxon>Micromonosporaceae</taxon>
        <taxon>Micromonospora</taxon>
    </lineage>
</organism>
<proteinExistence type="predicted"/>
<sequence>MRIETRGLTFDVAAGGPADGVPVLLLHGFPQHSGEFDDVVPALHAAGLRTYAPDQRGYSPDARPPQVRDYRLAECVADAVALLDALDVPAAHLVGHDWGALVAWQVAAYHPDRVHTLTAVSVPHPAAMAHALATDAGQKARSSYIALFRRAGTAEKVLLAWNGAALRKMLGGVGDAERVARYAGPMRRPGALTAALNWYRAMSGAELARTPAVPVPTTFVWSDGDTAIGRTAAETCAERVTGEYRFVVLPGVSHWIPDEAPQALTEAILARVGPTL</sequence>
<keyword evidence="4" id="KW-1185">Reference proteome</keyword>
<dbReference type="Proteomes" id="UP000198937">
    <property type="component" value="Unassembled WGS sequence"/>
</dbReference>
<dbReference type="GO" id="GO:0016787">
    <property type="term" value="F:hydrolase activity"/>
    <property type="evidence" value="ECO:0007669"/>
    <property type="project" value="UniProtKB-KW"/>
</dbReference>
<dbReference type="RefSeq" id="WP_091442317.1">
    <property type="nucleotide sequence ID" value="NZ_BMMJ01000008.1"/>
</dbReference>
<name>A0A1C6V4C1_9ACTN</name>
<dbReference type="InterPro" id="IPR029058">
    <property type="entry name" value="AB_hydrolase_fold"/>
</dbReference>
<accession>A0A1C6V4C1</accession>
<evidence type="ECO:0000313" key="3">
    <source>
        <dbReference type="EMBL" id="SCL61191.1"/>
    </source>
</evidence>
<dbReference type="InterPro" id="IPR000639">
    <property type="entry name" value="Epox_hydrolase-like"/>
</dbReference>
<reference evidence="3 4" key="1">
    <citation type="submission" date="2016-06" db="EMBL/GenBank/DDBJ databases">
        <authorList>
            <person name="Kjaerup R.B."/>
            <person name="Dalgaard T.S."/>
            <person name="Juul-Madsen H.R."/>
        </authorList>
    </citation>
    <scope>NUCLEOTIDE SEQUENCE [LARGE SCALE GENOMIC DNA]</scope>
    <source>
        <strain evidence="3 4">DSM 45577</strain>
    </source>
</reference>
<dbReference type="Pfam" id="PF00561">
    <property type="entry name" value="Abhydrolase_1"/>
    <property type="match status" value="1"/>
</dbReference>
<dbReference type="EMBL" id="FMIA01000002">
    <property type="protein sequence ID" value="SCL61191.1"/>
    <property type="molecule type" value="Genomic_DNA"/>
</dbReference>
<evidence type="ECO:0000259" key="2">
    <source>
        <dbReference type="Pfam" id="PF00561"/>
    </source>
</evidence>
<keyword evidence="1" id="KW-0378">Hydrolase</keyword>
<dbReference type="SUPFAM" id="SSF53474">
    <property type="entry name" value="alpha/beta-Hydrolases"/>
    <property type="match status" value="1"/>
</dbReference>
<feature type="domain" description="AB hydrolase-1" evidence="2">
    <location>
        <begin position="22"/>
        <end position="261"/>
    </location>
</feature>
<gene>
    <name evidence="3" type="ORF">GA0070617_4594</name>
</gene>
<dbReference type="STRING" id="683228.GA0070617_4594"/>
<dbReference type="AlphaFoldDB" id="A0A1C6V4C1"/>
<evidence type="ECO:0000256" key="1">
    <source>
        <dbReference type="ARBA" id="ARBA00022801"/>
    </source>
</evidence>
<evidence type="ECO:0000313" key="4">
    <source>
        <dbReference type="Proteomes" id="UP000198937"/>
    </source>
</evidence>
<dbReference type="PANTHER" id="PTHR43329">
    <property type="entry name" value="EPOXIDE HYDROLASE"/>
    <property type="match status" value="1"/>
</dbReference>
<dbReference type="PRINTS" id="PR00412">
    <property type="entry name" value="EPOXHYDRLASE"/>
</dbReference>
<dbReference type="OrthoDB" id="2987348at2"/>
<protein>
    <submittedName>
        <fullName evidence="3">Pimeloyl-ACP methyl ester carboxylesterase</fullName>
    </submittedName>
</protein>
<dbReference type="Gene3D" id="3.40.50.1820">
    <property type="entry name" value="alpha/beta hydrolase"/>
    <property type="match status" value="1"/>
</dbReference>